<dbReference type="InterPro" id="IPR018247">
    <property type="entry name" value="EF_Hand_1_Ca_BS"/>
</dbReference>
<keyword evidence="1" id="KW-0479">Metal-binding</keyword>
<dbReference type="Pfam" id="PF00036">
    <property type="entry name" value="EF-hand_1"/>
    <property type="match status" value="1"/>
</dbReference>
<organism evidence="5 6">
    <name type="scientific">Gonapodya prolifera (strain JEL478)</name>
    <name type="common">Monoblepharis prolifera</name>
    <dbReference type="NCBI Taxonomy" id="1344416"/>
    <lineage>
        <taxon>Eukaryota</taxon>
        <taxon>Fungi</taxon>
        <taxon>Fungi incertae sedis</taxon>
        <taxon>Chytridiomycota</taxon>
        <taxon>Chytridiomycota incertae sedis</taxon>
        <taxon>Monoblepharidomycetes</taxon>
        <taxon>Monoblepharidales</taxon>
        <taxon>Gonapodyaceae</taxon>
        <taxon>Gonapodya</taxon>
    </lineage>
</organism>
<dbReference type="PANTHER" id="PTHR23055:SF60">
    <property type="entry name" value="CALAXIN"/>
    <property type="match status" value="1"/>
</dbReference>
<dbReference type="InterPro" id="IPR002048">
    <property type="entry name" value="EF_hand_dom"/>
</dbReference>
<keyword evidence="2" id="KW-0677">Repeat</keyword>
<dbReference type="PRINTS" id="PR00450">
    <property type="entry name" value="RECOVERIN"/>
</dbReference>
<accession>A0A139AF68</accession>
<protein>
    <submittedName>
        <fullName evidence="5">EF-hand calcium-binding domain-containing protein 1-like protein</fullName>
    </submittedName>
</protein>
<keyword evidence="6" id="KW-1185">Reference proteome</keyword>
<reference evidence="5 6" key="1">
    <citation type="journal article" date="2015" name="Genome Biol. Evol.">
        <title>Phylogenomic analyses indicate that early fungi evolved digesting cell walls of algal ancestors of land plants.</title>
        <authorList>
            <person name="Chang Y."/>
            <person name="Wang S."/>
            <person name="Sekimoto S."/>
            <person name="Aerts A.L."/>
            <person name="Choi C."/>
            <person name="Clum A."/>
            <person name="LaButti K.M."/>
            <person name="Lindquist E.A."/>
            <person name="Yee Ngan C."/>
            <person name="Ohm R.A."/>
            <person name="Salamov A.A."/>
            <person name="Grigoriev I.V."/>
            <person name="Spatafora J.W."/>
            <person name="Berbee M.L."/>
        </authorList>
    </citation>
    <scope>NUCLEOTIDE SEQUENCE [LARGE SCALE GENOMIC DNA]</scope>
    <source>
        <strain evidence="5 6">JEL478</strain>
    </source>
</reference>
<evidence type="ECO:0000256" key="1">
    <source>
        <dbReference type="ARBA" id="ARBA00022723"/>
    </source>
</evidence>
<dbReference type="GO" id="GO:0005509">
    <property type="term" value="F:calcium ion binding"/>
    <property type="evidence" value="ECO:0007669"/>
    <property type="project" value="InterPro"/>
</dbReference>
<proteinExistence type="predicted"/>
<feature type="domain" description="EF-hand" evidence="4">
    <location>
        <begin position="19"/>
        <end position="54"/>
    </location>
</feature>
<dbReference type="SMART" id="SM00054">
    <property type="entry name" value="EFh"/>
    <property type="match status" value="3"/>
</dbReference>
<dbReference type="SUPFAM" id="SSF47473">
    <property type="entry name" value="EF-hand"/>
    <property type="match status" value="1"/>
</dbReference>
<feature type="non-terminal residue" evidence="5">
    <location>
        <position position="1"/>
    </location>
</feature>
<evidence type="ECO:0000256" key="3">
    <source>
        <dbReference type="ARBA" id="ARBA00022837"/>
    </source>
</evidence>
<dbReference type="Proteomes" id="UP000070544">
    <property type="component" value="Unassembled WGS sequence"/>
</dbReference>
<dbReference type="CDD" id="cd00051">
    <property type="entry name" value="EFh"/>
    <property type="match status" value="1"/>
</dbReference>
<sequence length="142" mass="16560">EKVDRTRFRDMLADAFEIDDSLLMDRVFRCFDADSDNYVNFEEFIRGMSLFLKGKFEEKAKFCFRVYDLNGDRFISKDEMYQMLKNSLVRAVDEDEDGVKELVEIALKKLDEDHDGRVSDADWSGAVNKETLLLEAFGKCLP</sequence>
<dbReference type="Gene3D" id="1.10.238.10">
    <property type="entry name" value="EF-hand"/>
    <property type="match status" value="1"/>
</dbReference>
<dbReference type="InterPro" id="IPR011992">
    <property type="entry name" value="EF-hand-dom_pair"/>
</dbReference>
<dbReference type="PROSITE" id="PS00018">
    <property type="entry name" value="EF_HAND_1"/>
    <property type="match status" value="3"/>
</dbReference>
<dbReference type="Pfam" id="PF13499">
    <property type="entry name" value="EF-hand_7"/>
    <property type="match status" value="1"/>
</dbReference>
<keyword evidence="3" id="KW-0106">Calcium</keyword>
<dbReference type="OrthoDB" id="191686at2759"/>
<feature type="domain" description="EF-hand" evidence="4">
    <location>
        <begin position="55"/>
        <end position="90"/>
    </location>
</feature>
<dbReference type="PROSITE" id="PS50222">
    <property type="entry name" value="EF_HAND_2"/>
    <property type="match status" value="3"/>
</dbReference>
<evidence type="ECO:0000256" key="2">
    <source>
        <dbReference type="ARBA" id="ARBA00022737"/>
    </source>
</evidence>
<evidence type="ECO:0000259" key="4">
    <source>
        <dbReference type="PROSITE" id="PS50222"/>
    </source>
</evidence>
<feature type="domain" description="EF-hand" evidence="4">
    <location>
        <begin position="98"/>
        <end position="133"/>
    </location>
</feature>
<evidence type="ECO:0000313" key="6">
    <source>
        <dbReference type="Proteomes" id="UP000070544"/>
    </source>
</evidence>
<dbReference type="STRING" id="1344416.A0A139AF68"/>
<gene>
    <name evidence="5" type="ORF">M427DRAFT_88357</name>
</gene>
<evidence type="ECO:0000313" key="5">
    <source>
        <dbReference type="EMBL" id="KXS15214.1"/>
    </source>
</evidence>
<feature type="non-terminal residue" evidence="5">
    <location>
        <position position="142"/>
    </location>
</feature>
<dbReference type="EMBL" id="KQ965763">
    <property type="protein sequence ID" value="KXS15214.1"/>
    <property type="molecule type" value="Genomic_DNA"/>
</dbReference>
<dbReference type="InterPro" id="IPR028846">
    <property type="entry name" value="Recoverin"/>
</dbReference>
<dbReference type="AlphaFoldDB" id="A0A139AF68"/>
<dbReference type="PANTHER" id="PTHR23055">
    <property type="entry name" value="CALCIUM BINDING PROTEINS"/>
    <property type="match status" value="1"/>
</dbReference>
<name>A0A139AF68_GONPJ</name>